<protein>
    <recommendedName>
        <fullName evidence="5">F-box domain-containing protein</fullName>
    </recommendedName>
</protein>
<feature type="domain" description="F-box associated beta-propeller type 3" evidence="2">
    <location>
        <begin position="74"/>
        <end position="320"/>
    </location>
</feature>
<dbReference type="InterPro" id="IPR050796">
    <property type="entry name" value="SCF_F-box_component"/>
</dbReference>
<dbReference type="InterPro" id="IPR013187">
    <property type="entry name" value="F-box-assoc_dom_typ3"/>
</dbReference>
<name>A0AAP0RV54_LIQFO</name>
<dbReference type="Proteomes" id="UP001415857">
    <property type="component" value="Unassembled WGS sequence"/>
</dbReference>
<dbReference type="AlphaFoldDB" id="A0AAP0RV54"/>
<proteinExistence type="predicted"/>
<evidence type="ECO:0008006" key="5">
    <source>
        <dbReference type="Google" id="ProtNLM"/>
    </source>
</evidence>
<dbReference type="PANTHER" id="PTHR31672:SF13">
    <property type="entry name" value="F-BOX PROTEIN CPR30-LIKE"/>
    <property type="match status" value="1"/>
</dbReference>
<reference evidence="3 4" key="1">
    <citation type="journal article" date="2024" name="Plant J.">
        <title>Genome sequences and population genomics reveal climatic adaptation and genomic divergence between two closely related sweetgum species.</title>
        <authorList>
            <person name="Xu W.Q."/>
            <person name="Ren C.Q."/>
            <person name="Zhang X.Y."/>
            <person name="Comes H.P."/>
            <person name="Liu X.H."/>
            <person name="Li Y.G."/>
            <person name="Kettle C.J."/>
            <person name="Jalonen R."/>
            <person name="Gaisberger H."/>
            <person name="Ma Y.Z."/>
            <person name="Qiu Y.X."/>
        </authorList>
    </citation>
    <scope>NUCLEOTIDE SEQUENCE [LARGE SCALE GENOMIC DNA]</scope>
    <source>
        <strain evidence="3">Hangzhou</strain>
    </source>
</reference>
<organism evidence="3 4">
    <name type="scientific">Liquidambar formosana</name>
    <name type="common">Formosan gum</name>
    <dbReference type="NCBI Taxonomy" id="63359"/>
    <lineage>
        <taxon>Eukaryota</taxon>
        <taxon>Viridiplantae</taxon>
        <taxon>Streptophyta</taxon>
        <taxon>Embryophyta</taxon>
        <taxon>Tracheophyta</taxon>
        <taxon>Spermatophyta</taxon>
        <taxon>Magnoliopsida</taxon>
        <taxon>eudicotyledons</taxon>
        <taxon>Gunneridae</taxon>
        <taxon>Pentapetalae</taxon>
        <taxon>Saxifragales</taxon>
        <taxon>Altingiaceae</taxon>
        <taxon>Liquidambar</taxon>
    </lineage>
</organism>
<feature type="domain" description="F-box" evidence="1">
    <location>
        <begin position="2"/>
        <end position="31"/>
    </location>
</feature>
<comment type="caution">
    <text evidence="3">The sequence shown here is derived from an EMBL/GenBank/DDBJ whole genome shotgun (WGS) entry which is preliminary data.</text>
</comment>
<sequence length="357" mass="40300">MEILSRLPIKTLFDCRRVCKTWRNLLSDPHFAELHVARSPISLLLKTFHMRPESRMLHLFDLQGANTGHLDDRLKLKAEVNIPNFRFALLNSCNGLLCLCEPDYSDNPICVCNPILGEYITLPKVKVGMRCCGAGFGFSHETNQYKVIRVLARMDAASDNKDYEAEIYTLGGGAWRSIGNALFSMWCRSSFNTLVNGALHWLYGGCDNPDNIDYIPSFHFGSEEFGAIPAPAEKLMGYLHLGVLGGCLSICDGTNSDHIDIWIMKNYGVKESWSKDFVIDNLIFERHNLDFYEPIMILNSGEILILFNHDAVVLYSHETKGFDYLDIFGVKSMFEAIAHIPSFVSLRDVAKGENLKV</sequence>
<dbReference type="PANTHER" id="PTHR31672">
    <property type="entry name" value="BNACNNG10540D PROTEIN"/>
    <property type="match status" value="1"/>
</dbReference>
<dbReference type="Pfam" id="PF08268">
    <property type="entry name" value="FBA_3"/>
    <property type="match status" value="1"/>
</dbReference>
<dbReference type="NCBIfam" id="TIGR01640">
    <property type="entry name" value="F_box_assoc_1"/>
    <property type="match status" value="1"/>
</dbReference>
<dbReference type="SUPFAM" id="SSF81383">
    <property type="entry name" value="F-box domain"/>
    <property type="match status" value="1"/>
</dbReference>
<evidence type="ECO:0000259" key="1">
    <source>
        <dbReference type="Pfam" id="PF00646"/>
    </source>
</evidence>
<dbReference type="InterPro" id="IPR001810">
    <property type="entry name" value="F-box_dom"/>
</dbReference>
<evidence type="ECO:0000313" key="4">
    <source>
        <dbReference type="Proteomes" id="UP001415857"/>
    </source>
</evidence>
<keyword evidence="4" id="KW-1185">Reference proteome</keyword>
<accession>A0AAP0RV54</accession>
<dbReference type="EMBL" id="JBBPBK010000005">
    <property type="protein sequence ID" value="KAK9285396.1"/>
    <property type="molecule type" value="Genomic_DNA"/>
</dbReference>
<dbReference type="Pfam" id="PF00646">
    <property type="entry name" value="F-box"/>
    <property type="match status" value="1"/>
</dbReference>
<evidence type="ECO:0000313" key="3">
    <source>
        <dbReference type="EMBL" id="KAK9285396.1"/>
    </source>
</evidence>
<dbReference type="InterPro" id="IPR036047">
    <property type="entry name" value="F-box-like_dom_sf"/>
</dbReference>
<dbReference type="InterPro" id="IPR017451">
    <property type="entry name" value="F-box-assoc_interact_dom"/>
</dbReference>
<evidence type="ECO:0000259" key="2">
    <source>
        <dbReference type="Pfam" id="PF08268"/>
    </source>
</evidence>
<gene>
    <name evidence="3" type="ORF">L1049_024588</name>
</gene>
<dbReference type="Gene3D" id="1.20.1280.50">
    <property type="match status" value="1"/>
</dbReference>
<dbReference type="CDD" id="cd22157">
    <property type="entry name" value="F-box_AtFBW1-like"/>
    <property type="match status" value="1"/>
</dbReference>